<dbReference type="SFLD" id="SFLDG01150">
    <property type="entry name" value="Main.1:_Beta-like"/>
    <property type="match status" value="1"/>
</dbReference>
<dbReference type="PANTHER" id="PTHR44051">
    <property type="entry name" value="GLUTATHIONE S-TRANSFERASE-RELATED"/>
    <property type="match status" value="1"/>
</dbReference>
<dbReference type="InterPro" id="IPR004045">
    <property type="entry name" value="Glutathione_S-Trfase_N"/>
</dbReference>
<dbReference type="GO" id="GO:0005737">
    <property type="term" value="C:cytoplasm"/>
    <property type="evidence" value="ECO:0007669"/>
    <property type="project" value="UniProtKB-ARBA"/>
</dbReference>
<dbReference type="SFLD" id="SFLDS00019">
    <property type="entry name" value="Glutathione_Transferase_(cytos"/>
    <property type="match status" value="1"/>
</dbReference>
<dbReference type="PROSITE" id="PS50405">
    <property type="entry name" value="GST_CTER"/>
    <property type="match status" value="1"/>
</dbReference>
<dbReference type="FunFam" id="3.40.30.10:FF:000156">
    <property type="entry name" value="Glutathione S-transferase 1"/>
    <property type="match status" value="1"/>
</dbReference>
<dbReference type="CDD" id="cd03189">
    <property type="entry name" value="GST_C_GTT1_like"/>
    <property type="match status" value="1"/>
</dbReference>
<dbReference type="InterPro" id="IPR036249">
    <property type="entry name" value="Thioredoxin-like_sf"/>
</dbReference>
<evidence type="ECO:0000313" key="8">
    <source>
        <dbReference type="Proteomes" id="UP000032749"/>
    </source>
</evidence>
<dbReference type="AlphaFoldDB" id="R4YMZ4"/>
<feature type="domain" description="GST N-terminal" evidence="5">
    <location>
        <begin position="1"/>
        <end position="83"/>
    </location>
</feature>
<dbReference type="STRING" id="698738.OLEAN_C22100"/>
<dbReference type="Gene3D" id="1.20.1050.10">
    <property type="match status" value="1"/>
</dbReference>
<proteinExistence type="inferred from homology"/>
<comment type="similarity">
    <text evidence="4">Belongs to the GST superfamily.</text>
</comment>
<dbReference type="InterPro" id="IPR004046">
    <property type="entry name" value="GST_C"/>
</dbReference>
<evidence type="ECO:0000256" key="3">
    <source>
        <dbReference type="ARBA" id="ARBA00047960"/>
    </source>
</evidence>
<dbReference type="SFLD" id="SFLDG00358">
    <property type="entry name" value="Main_(cytGST)"/>
    <property type="match status" value="1"/>
</dbReference>
<evidence type="ECO:0000256" key="2">
    <source>
        <dbReference type="ARBA" id="ARBA00022679"/>
    </source>
</evidence>
<dbReference type="EMBL" id="FO203512">
    <property type="protein sequence ID" value="CCK76386.1"/>
    <property type="molecule type" value="Genomic_DNA"/>
</dbReference>
<dbReference type="Pfam" id="PF00043">
    <property type="entry name" value="GST_C"/>
    <property type="match status" value="1"/>
</dbReference>
<dbReference type="PATRIC" id="fig|698738.3.peg.2290"/>
<dbReference type="InterPro" id="IPR036282">
    <property type="entry name" value="Glutathione-S-Trfase_C_sf"/>
</dbReference>
<protein>
    <recommendedName>
        <fullName evidence="1">glutathione transferase</fullName>
        <ecNumber evidence="1">2.5.1.18</ecNumber>
    </recommendedName>
</protein>
<feature type="domain" description="GST C-terminal" evidence="6">
    <location>
        <begin position="88"/>
        <end position="222"/>
    </location>
</feature>
<comment type="catalytic activity">
    <reaction evidence="3">
        <text>RX + glutathione = an S-substituted glutathione + a halide anion + H(+)</text>
        <dbReference type="Rhea" id="RHEA:16437"/>
        <dbReference type="ChEBI" id="CHEBI:15378"/>
        <dbReference type="ChEBI" id="CHEBI:16042"/>
        <dbReference type="ChEBI" id="CHEBI:17792"/>
        <dbReference type="ChEBI" id="CHEBI:57925"/>
        <dbReference type="ChEBI" id="CHEBI:90779"/>
        <dbReference type="EC" id="2.5.1.18"/>
    </reaction>
</comment>
<dbReference type="OrthoDB" id="9810080at2"/>
<sequence>MITLHHLNNSRSQRIIWLLEELKLEYVIEFHKRDAKTYLAGDSLKGIHALGKSPVISDDKTGMTLAESGAIIEYLVQTYGAHLMPEQGSAAYWQYLYWLHFSEGSLMPPMVMNLVLSKVKDSPMPFFVKPIAKKIADQIVKQFSGPNIKRSLEFIEEHLSKNTWFCGDQLTGADVQMSFPLEASAARGMVDQYPNILAYVKRFQALPAYQAALAKGGDYDYA</sequence>
<evidence type="ECO:0000259" key="6">
    <source>
        <dbReference type="PROSITE" id="PS50405"/>
    </source>
</evidence>
<evidence type="ECO:0000259" key="5">
    <source>
        <dbReference type="PROSITE" id="PS50404"/>
    </source>
</evidence>
<evidence type="ECO:0000256" key="1">
    <source>
        <dbReference type="ARBA" id="ARBA00012452"/>
    </source>
</evidence>
<organism evidence="7 8">
    <name type="scientific">Oleispira antarctica RB-8</name>
    <dbReference type="NCBI Taxonomy" id="698738"/>
    <lineage>
        <taxon>Bacteria</taxon>
        <taxon>Pseudomonadati</taxon>
        <taxon>Pseudomonadota</taxon>
        <taxon>Gammaproteobacteria</taxon>
        <taxon>Oceanospirillales</taxon>
        <taxon>Oceanospirillaceae</taxon>
        <taxon>Oleispira</taxon>
    </lineage>
</organism>
<dbReference type="PROSITE" id="PS50404">
    <property type="entry name" value="GST_NTER"/>
    <property type="match status" value="1"/>
</dbReference>
<dbReference type="GO" id="GO:0004364">
    <property type="term" value="F:glutathione transferase activity"/>
    <property type="evidence" value="ECO:0007669"/>
    <property type="project" value="UniProtKB-EC"/>
</dbReference>
<dbReference type="Gene3D" id="3.40.30.10">
    <property type="entry name" value="Glutaredoxin"/>
    <property type="match status" value="1"/>
</dbReference>
<dbReference type="GO" id="GO:0004601">
    <property type="term" value="F:peroxidase activity"/>
    <property type="evidence" value="ECO:0007669"/>
    <property type="project" value="UniProtKB-ARBA"/>
</dbReference>
<evidence type="ECO:0000256" key="4">
    <source>
        <dbReference type="RuleBase" id="RU003494"/>
    </source>
</evidence>
<dbReference type="SUPFAM" id="SSF47616">
    <property type="entry name" value="GST C-terminal domain-like"/>
    <property type="match status" value="1"/>
</dbReference>
<accession>R4YMZ4</accession>
<dbReference type="HOGENOM" id="CLU_011226_15_5_6"/>
<dbReference type="Proteomes" id="UP000032749">
    <property type="component" value="Chromosome"/>
</dbReference>
<dbReference type="EC" id="2.5.1.18" evidence="1"/>
<keyword evidence="2 7" id="KW-0808">Transferase</keyword>
<keyword evidence="8" id="KW-1185">Reference proteome</keyword>
<dbReference type="CDD" id="cd03046">
    <property type="entry name" value="GST_N_GTT1_like"/>
    <property type="match status" value="1"/>
</dbReference>
<dbReference type="InterPro" id="IPR040079">
    <property type="entry name" value="Glutathione_S-Trfase"/>
</dbReference>
<evidence type="ECO:0000313" key="7">
    <source>
        <dbReference type="EMBL" id="CCK76386.1"/>
    </source>
</evidence>
<dbReference type="PANTHER" id="PTHR44051:SF9">
    <property type="entry name" value="GLUTATHIONE S-TRANSFERASE 1"/>
    <property type="match status" value="1"/>
</dbReference>
<dbReference type="KEGG" id="oai:OLEAN_C22100"/>
<reference evidence="7 8" key="1">
    <citation type="journal article" date="2013" name="Nat. Commun.">
        <title>Genome sequence and functional genomic analysis of the oil-degrading bacterium Oleispira antarctica.</title>
        <authorList>
            <person name="Kube M."/>
            <person name="Chernikova T.N."/>
            <person name="Al-Ramahi Y."/>
            <person name="Beloqui A."/>
            <person name="Lopez-Cortez N."/>
            <person name="Guazzaroni M.E."/>
            <person name="Heipieper H.J."/>
            <person name="Klages S."/>
            <person name="Kotsyurbenko O.R."/>
            <person name="Langer I."/>
            <person name="Nechitaylo T.Y."/>
            <person name="Lunsdorf H."/>
            <person name="Fernandez M."/>
            <person name="Juarez S."/>
            <person name="Ciordia S."/>
            <person name="Singer A."/>
            <person name="Kagan O."/>
            <person name="Egorova O."/>
            <person name="Petit P.A."/>
            <person name="Stogios P."/>
            <person name="Kim Y."/>
            <person name="Tchigvintsev A."/>
            <person name="Flick R."/>
            <person name="Denaro R."/>
            <person name="Genovese M."/>
            <person name="Albar J.P."/>
            <person name="Reva O.N."/>
            <person name="Martinez-Gomariz M."/>
            <person name="Tran H."/>
            <person name="Ferrer M."/>
            <person name="Savchenko A."/>
            <person name="Yakunin A.F."/>
            <person name="Yakimov M.M."/>
            <person name="Golyshina O.V."/>
            <person name="Reinhardt R."/>
            <person name="Golyshin P.N."/>
        </authorList>
    </citation>
    <scope>NUCLEOTIDE SEQUENCE [LARGE SCALE GENOMIC DNA]</scope>
</reference>
<name>R4YMZ4_OLEAN</name>
<dbReference type="InterPro" id="IPR010987">
    <property type="entry name" value="Glutathione-S-Trfase_C-like"/>
</dbReference>
<dbReference type="Pfam" id="PF02798">
    <property type="entry name" value="GST_N"/>
    <property type="match status" value="1"/>
</dbReference>
<gene>
    <name evidence="7" type="ORF">OLEAN_C22100</name>
</gene>
<dbReference type="SUPFAM" id="SSF52833">
    <property type="entry name" value="Thioredoxin-like"/>
    <property type="match status" value="1"/>
</dbReference>